<sequence length="98" mass="9956">MKITATNGGGFAGITRSHEVDTAASPAGAALEAALAASPFFAAAVDGVDDDAGKIGADIPHWNITVEDGGRRHSVRFADDGSPAAARWRGLLDRILAA</sequence>
<dbReference type="Proteomes" id="UP000318431">
    <property type="component" value="Unassembled WGS sequence"/>
</dbReference>
<dbReference type="InterPro" id="IPR049457">
    <property type="entry name" value="Emfourin"/>
</dbReference>
<dbReference type="EMBL" id="VLLB01000004">
    <property type="protein sequence ID" value="TWI65530.1"/>
    <property type="molecule type" value="Genomic_DNA"/>
</dbReference>
<dbReference type="OrthoDB" id="8705566at2"/>
<reference evidence="1 2" key="1">
    <citation type="journal article" date="2015" name="Stand. Genomic Sci.">
        <title>Genomic Encyclopedia of Bacterial and Archaeal Type Strains, Phase III: the genomes of soil and plant-associated and newly described type strains.</title>
        <authorList>
            <person name="Whitman W.B."/>
            <person name="Woyke T."/>
            <person name="Klenk H.P."/>
            <person name="Zhou Y."/>
            <person name="Lilburn T.G."/>
            <person name="Beck B.J."/>
            <person name="De Vos P."/>
            <person name="Vandamme P."/>
            <person name="Eisen J.A."/>
            <person name="Garrity G."/>
            <person name="Hugenholtz P."/>
            <person name="Kyrpides N.C."/>
        </authorList>
    </citation>
    <scope>NUCLEOTIDE SEQUENCE [LARGE SCALE GENOMIC DNA]</scope>
    <source>
        <strain evidence="1 2">CGMCC 1.10822</strain>
    </source>
</reference>
<accession>A0A562RAV7</accession>
<dbReference type="Pfam" id="PF20242">
    <property type="entry name" value="Emfourin"/>
    <property type="match status" value="1"/>
</dbReference>
<dbReference type="AlphaFoldDB" id="A0A562RAV7"/>
<keyword evidence="2" id="KW-1185">Reference proteome</keyword>
<proteinExistence type="predicted"/>
<name>A0A562RAV7_9BURK</name>
<organism evidence="1 2">
    <name type="scientific">Pseudoduganella lurida</name>
    <dbReference type="NCBI Taxonomy" id="1036180"/>
    <lineage>
        <taxon>Bacteria</taxon>
        <taxon>Pseudomonadati</taxon>
        <taxon>Pseudomonadota</taxon>
        <taxon>Betaproteobacteria</taxon>
        <taxon>Burkholderiales</taxon>
        <taxon>Oxalobacteraceae</taxon>
        <taxon>Telluria group</taxon>
        <taxon>Pseudoduganella</taxon>
    </lineage>
</organism>
<evidence type="ECO:0000313" key="1">
    <source>
        <dbReference type="EMBL" id="TWI65530.1"/>
    </source>
</evidence>
<protein>
    <submittedName>
        <fullName evidence="1">Uncharacterized protein</fullName>
    </submittedName>
</protein>
<dbReference type="RefSeq" id="WP_145649801.1">
    <property type="nucleotide sequence ID" value="NZ_VLLB01000004.1"/>
</dbReference>
<comment type="caution">
    <text evidence="1">The sequence shown here is derived from an EMBL/GenBank/DDBJ whole genome shotgun (WGS) entry which is preliminary data.</text>
</comment>
<evidence type="ECO:0000313" key="2">
    <source>
        <dbReference type="Proteomes" id="UP000318431"/>
    </source>
</evidence>
<gene>
    <name evidence="1" type="ORF">IP91_02940</name>
</gene>